<feature type="compositionally biased region" description="Low complexity" evidence="1">
    <location>
        <begin position="66"/>
        <end position="82"/>
    </location>
</feature>
<feature type="transmembrane region" description="Helical" evidence="2">
    <location>
        <begin position="121"/>
        <end position="145"/>
    </location>
</feature>
<reference evidence="5" key="1">
    <citation type="submission" date="2017-04" db="EMBL/GenBank/DDBJ databases">
        <title>Function of individual gut microbiota members based on whole genome sequencing of pure cultures obtained from chicken caecum.</title>
        <authorList>
            <person name="Medvecky M."/>
            <person name="Cejkova D."/>
            <person name="Polansky O."/>
            <person name="Karasova D."/>
            <person name="Kubasova T."/>
            <person name="Cizek A."/>
            <person name="Rychlik I."/>
        </authorList>
    </citation>
    <scope>NUCLEOTIDE SEQUENCE [LARGE SCALE GENOMIC DNA]</scope>
    <source>
        <strain evidence="5">An5</strain>
    </source>
</reference>
<proteinExistence type="predicted"/>
<dbReference type="Proteomes" id="UP000195781">
    <property type="component" value="Unassembled WGS sequence"/>
</dbReference>
<accession>A0A1Y3XJ78</accession>
<name>A0A1Y3XJ78_9ACTN</name>
<evidence type="ECO:0000313" key="4">
    <source>
        <dbReference type="EMBL" id="OUN85623.1"/>
    </source>
</evidence>
<keyword evidence="5" id="KW-1185">Reference proteome</keyword>
<feature type="region of interest" description="Disordered" evidence="1">
    <location>
        <begin position="33"/>
        <end position="54"/>
    </location>
</feature>
<dbReference type="AlphaFoldDB" id="A0A1Y3XJ78"/>
<organism evidence="4 5">
    <name type="scientific">[Collinsella] massiliensis</name>
    <dbReference type="NCBI Taxonomy" id="1232426"/>
    <lineage>
        <taxon>Bacteria</taxon>
        <taxon>Bacillati</taxon>
        <taxon>Actinomycetota</taxon>
        <taxon>Coriobacteriia</taxon>
        <taxon>Coriobacteriales</taxon>
        <taxon>Coriobacteriaceae</taxon>
        <taxon>Enorma</taxon>
    </lineage>
</organism>
<dbReference type="Pfam" id="PF13240">
    <property type="entry name" value="Zn_Ribbon_1"/>
    <property type="match status" value="1"/>
</dbReference>
<keyword evidence="2" id="KW-0812">Transmembrane</keyword>
<protein>
    <submittedName>
        <fullName evidence="4">Zinc ribbon domain-containing protein</fullName>
    </submittedName>
</protein>
<keyword evidence="2" id="KW-0472">Membrane</keyword>
<dbReference type="RefSeq" id="WP_094335987.1">
    <property type="nucleotide sequence ID" value="NZ_NFIE01000024.1"/>
</dbReference>
<evidence type="ECO:0000256" key="1">
    <source>
        <dbReference type="SAM" id="MobiDB-lite"/>
    </source>
</evidence>
<comment type="caution">
    <text evidence="4">The sequence shown here is derived from an EMBL/GenBank/DDBJ whole genome shotgun (WGS) entry which is preliminary data.</text>
</comment>
<dbReference type="EMBL" id="NFIE01000024">
    <property type="protein sequence ID" value="OUN85623.1"/>
    <property type="molecule type" value="Genomic_DNA"/>
</dbReference>
<feature type="region of interest" description="Disordered" evidence="1">
    <location>
        <begin position="66"/>
        <end position="98"/>
    </location>
</feature>
<dbReference type="OrthoDB" id="3183732at2"/>
<sequence length="504" mass="53150">MFCPKCGKKNVDGAKFCSFCGAELPAVVVQEPAPAEDAAKESAPAADTQTEASAPVEDLLADTGAASTGAADTSAAPAATEEPIADSGTGSGSTASSAVTGTRVVAPGDVHAPRKHSKLPVALAGIAVVAVAVIALAVFVLPGVFGSFFGGDSNEVDEQANAASLSYGLASSADGWDYFYCVTRQAIVRAKPGSELEDVLVVPDDPTLTYEAPKFYVTRIAASGNLVYYVAQSFNNTSSYTQLRCVTGDGQGDHLVLDLTNQSGDDDAYTMVRGLYAYDDRAYLVLSEGSYDADISTMRVVSIDANGEEEPRTECTLDDNYASVIVTPEKIYYVQNTYNSSAQNYSSIYVANLDGSDTSRVFMGEGESVTDLALANGKIVGCFYNTVAGAQNIRVIDPETGEDETLYAGRTDEWIRMLAVSDDTVYLENGTVEQYDITSWDLMTVPLSGGDATTLATDIDYYNPTAAVVNGHLLVLENGQDISSSGARAQARDLESGDVIEEYL</sequence>
<gene>
    <name evidence="4" type="ORF">B5G02_09085</name>
</gene>
<feature type="compositionally biased region" description="Low complexity" evidence="1">
    <location>
        <begin position="33"/>
        <end position="46"/>
    </location>
</feature>
<evidence type="ECO:0000259" key="3">
    <source>
        <dbReference type="Pfam" id="PF13240"/>
    </source>
</evidence>
<keyword evidence="2" id="KW-1133">Transmembrane helix</keyword>
<feature type="domain" description="Zinc-ribbon" evidence="3">
    <location>
        <begin position="2"/>
        <end position="24"/>
    </location>
</feature>
<evidence type="ECO:0000313" key="5">
    <source>
        <dbReference type="Proteomes" id="UP000195781"/>
    </source>
</evidence>
<dbReference type="SUPFAM" id="SSF101898">
    <property type="entry name" value="NHL repeat"/>
    <property type="match status" value="1"/>
</dbReference>
<evidence type="ECO:0000256" key="2">
    <source>
        <dbReference type="SAM" id="Phobius"/>
    </source>
</evidence>
<dbReference type="InterPro" id="IPR026870">
    <property type="entry name" value="Zinc_ribbon_dom"/>
</dbReference>